<dbReference type="Pfam" id="PF15679">
    <property type="entry name" value="DUF4665"/>
    <property type="match status" value="1"/>
</dbReference>
<dbReference type="InParanoid" id="A0A2Y9FXP1"/>
<accession>A0A2Y9FXP1</accession>
<dbReference type="PANTHER" id="PTHR35544">
    <property type="entry name" value="RIBOSOMAL BIOGENESIS FACTOR"/>
    <property type="match status" value="1"/>
</dbReference>
<evidence type="ECO:0000313" key="3">
    <source>
        <dbReference type="RefSeq" id="XP_012411947.1"/>
    </source>
</evidence>
<sequence length="61" mass="6966">MAENKLRGQKSGTELLTVSQKQFKFRNKAKSVITNLKKIPQQHQENEPVNADEATRLMAQL</sequence>
<dbReference type="STRING" id="127582.A0A2Y9FXP1"/>
<feature type="region of interest" description="Disordered" evidence="1">
    <location>
        <begin position="40"/>
        <end position="61"/>
    </location>
</feature>
<gene>
    <name evidence="3" type="primary">LOC101355306</name>
</gene>
<dbReference type="GeneID" id="101355306"/>
<protein>
    <submittedName>
        <fullName evidence="3">Uncharacterized protein C8orf59 homolog</fullName>
    </submittedName>
</protein>
<dbReference type="OrthoDB" id="8828063at2759"/>
<dbReference type="GO" id="GO:0005730">
    <property type="term" value="C:nucleolus"/>
    <property type="evidence" value="ECO:0007669"/>
    <property type="project" value="TreeGrafter"/>
</dbReference>
<organism evidence="2 3">
    <name type="scientific">Trichechus manatus latirostris</name>
    <name type="common">Florida manatee</name>
    <dbReference type="NCBI Taxonomy" id="127582"/>
    <lineage>
        <taxon>Eukaryota</taxon>
        <taxon>Metazoa</taxon>
        <taxon>Chordata</taxon>
        <taxon>Craniata</taxon>
        <taxon>Vertebrata</taxon>
        <taxon>Euteleostomi</taxon>
        <taxon>Mammalia</taxon>
        <taxon>Eutheria</taxon>
        <taxon>Afrotheria</taxon>
        <taxon>Sirenia</taxon>
        <taxon>Trichechidae</taxon>
        <taxon>Trichechus</taxon>
    </lineage>
</organism>
<dbReference type="Proteomes" id="UP000248480">
    <property type="component" value="Unplaced"/>
</dbReference>
<proteinExistence type="predicted"/>
<evidence type="ECO:0000256" key="1">
    <source>
        <dbReference type="SAM" id="MobiDB-lite"/>
    </source>
</evidence>
<dbReference type="InterPro" id="IPR031389">
    <property type="entry name" value="RBIS"/>
</dbReference>
<reference evidence="3" key="1">
    <citation type="submission" date="2025-08" db="UniProtKB">
        <authorList>
            <consortium name="RefSeq"/>
        </authorList>
    </citation>
    <scope>IDENTIFICATION</scope>
</reference>
<dbReference type="RefSeq" id="XP_012411947.1">
    <property type="nucleotide sequence ID" value="XM_012556493.1"/>
</dbReference>
<dbReference type="PANTHER" id="PTHR35544:SF3">
    <property type="entry name" value="RIBOSOMAL BIOGENESIS FACTOR"/>
    <property type="match status" value="1"/>
</dbReference>
<dbReference type="AlphaFoldDB" id="A0A2Y9FXP1"/>
<evidence type="ECO:0000313" key="2">
    <source>
        <dbReference type="Proteomes" id="UP000248480"/>
    </source>
</evidence>
<dbReference type="KEGG" id="tmu:101355306"/>
<name>A0A2Y9FXP1_TRIMA</name>
<keyword evidence="2" id="KW-1185">Reference proteome</keyword>
<dbReference type="GO" id="GO:0042254">
    <property type="term" value="P:ribosome biogenesis"/>
    <property type="evidence" value="ECO:0007669"/>
    <property type="project" value="InterPro"/>
</dbReference>